<name>A0A1J4JBF1_9EUKA</name>
<protein>
    <submittedName>
        <fullName evidence="2">Uncharacterized protein</fullName>
    </submittedName>
</protein>
<organism evidence="2 3">
    <name type="scientific">Tritrichomonas foetus</name>
    <dbReference type="NCBI Taxonomy" id="1144522"/>
    <lineage>
        <taxon>Eukaryota</taxon>
        <taxon>Metamonada</taxon>
        <taxon>Parabasalia</taxon>
        <taxon>Tritrichomonadida</taxon>
        <taxon>Tritrichomonadidae</taxon>
        <taxon>Tritrichomonas</taxon>
    </lineage>
</organism>
<dbReference type="Proteomes" id="UP000179807">
    <property type="component" value="Unassembled WGS sequence"/>
</dbReference>
<keyword evidence="1" id="KW-0472">Membrane</keyword>
<gene>
    <name evidence="2" type="ORF">TRFO_38798</name>
</gene>
<sequence>MTCYMKFFITMNYPIVIRVALIIAFIVFAQYELYTSNDLSSVYFPLKAFDFLKNRKSENDMQKRLQEINPNDRFIDPMKYDRKLPLINRTIPKKDADWATNFLRLPIWSYGYNPCDSKSTEVSCFEVYRAAKAVERWENAVREKKTIGQIYVQISDNIQFADRISMLYHGLQIAITTNRDLITNINKFSVFKLPPIIRNATGHEIGHSLPTDHQFGCADVSQRYPNLQFNGATWPQVLYTHHEIAPKLRETFGFHSAYFLGNYLFGQIDRPRDRCVSSKSQVIVEAFSFDHQNAKDMVNASDYLPLLSRCGVRYGEASIALNDRTIRFKPMMYKEVNKFDANDDSQMLCTLRLLTSAKRTIHTFGSRLGFWATAMQGSPGSFVNGIDSICVNMTNSQQGSLWHTYCPVEKAGFLFRTNNRFFICGPNVEDARIYLDYLLW</sequence>
<evidence type="ECO:0000313" key="2">
    <source>
        <dbReference type="EMBL" id="OHS94987.1"/>
    </source>
</evidence>
<dbReference type="VEuPathDB" id="TrichDB:TRFO_38798"/>
<comment type="caution">
    <text evidence="2">The sequence shown here is derived from an EMBL/GenBank/DDBJ whole genome shotgun (WGS) entry which is preliminary data.</text>
</comment>
<evidence type="ECO:0000313" key="3">
    <source>
        <dbReference type="Proteomes" id="UP000179807"/>
    </source>
</evidence>
<dbReference type="EMBL" id="MLAK01001272">
    <property type="protein sequence ID" value="OHS94987.1"/>
    <property type="molecule type" value="Genomic_DNA"/>
</dbReference>
<dbReference type="GeneID" id="94846969"/>
<keyword evidence="3" id="KW-1185">Reference proteome</keyword>
<reference evidence="2" key="1">
    <citation type="submission" date="2016-10" db="EMBL/GenBank/DDBJ databases">
        <authorList>
            <person name="Benchimol M."/>
            <person name="Almeida L.G."/>
            <person name="Vasconcelos A.T."/>
            <person name="Perreira-Neves A."/>
            <person name="Rosa I.A."/>
            <person name="Tasca T."/>
            <person name="Bogo M.R."/>
            <person name="de Souza W."/>
        </authorList>
    </citation>
    <scope>NUCLEOTIDE SEQUENCE [LARGE SCALE GENOMIC DNA]</scope>
    <source>
        <strain evidence="2">K</strain>
    </source>
</reference>
<accession>A0A1J4JBF1</accession>
<dbReference type="AlphaFoldDB" id="A0A1J4JBF1"/>
<dbReference type="OrthoDB" id="10263180at2759"/>
<dbReference type="RefSeq" id="XP_068348124.1">
    <property type="nucleotide sequence ID" value="XM_068512265.1"/>
</dbReference>
<feature type="transmembrane region" description="Helical" evidence="1">
    <location>
        <begin position="12"/>
        <end position="31"/>
    </location>
</feature>
<proteinExistence type="predicted"/>
<keyword evidence="1" id="KW-1133">Transmembrane helix</keyword>
<evidence type="ECO:0000256" key="1">
    <source>
        <dbReference type="SAM" id="Phobius"/>
    </source>
</evidence>
<keyword evidence="1" id="KW-0812">Transmembrane</keyword>